<comment type="similarity">
    <text evidence="9 10 11">Belongs to the MurJ/MviN family.</text>
</comment>
<feature type="transmembrane region" description="Helical" evidence="10">
    <location>
        <begin position="311"/>
        <end position="331"/>
    </location>
</feature>
<dbReference type="EMBL" id="QGLE01000010">
    <property type="protein sequence ID" value="PWR20225.1"/>
    <property type="molecule type" value="Genomic_DNA"/>
</dbReference>
<feature type="transmembrane region" description="Helical" evidence="10">
    <location>
        <begin position="87"/>
        <end position="113"/>
    </location>
</feature>
<feature type="transmembrane region" description="Helical" evidence="10">
    <location>
        <begin position="48"/>
        <end position="66"/>
    </location>
</feature>
<feature type="transmembrane region" description="Helical" evidence="10">
    <location>
        <begin position="272"/>
        <end position="290"/>
    </location>
</feature>
<dbReference type="CDD" id="cd13123">
    <property type="entry name" value="MATE_MurJ_like"/>
    <property type="match status" value="1"/>
</dbReference>
<evidence type="ECO:0000256" key="2">
    <source>
        <dbReference type="ARBA" id="ARBA00022475"/>
    </source>
</evidence>
<dbReference type="PANTHER" id="PTHR47019">
    <property type="entry name" value="LIPID II FLIPPASE MURJ"/>
    <property type="match status" value="1"/>
</dbReference>
<feature type="transmembrane region" description="Helical" evidence="10">
    <location>
        <begin position="164"/>
        <end position="182"/>
    </location>
</feature>
<organism evidence="12 13">
    <name type="scientific">Zavarzinia aquatilis</name>
    <dbReference type="NCBI Taxonomy" id="2211142"/>
    <lineage>
        <taxon>Bacteria</taxon>
        <taxon>Pseudomonadati</taxon>
        <taxon>Pseudomonadota</taxon>
        <taxon>Alphaproteobacteria</taxon>
        <taxon>Rhodospirillales</taxon>
        <taxon>Zavarziniaceae</taxon>
        <taxon>Zavarzinia</taxon>
    </lineage>
</organism>
<dbReference type="UniPathway" id="UPA00219"/>
<dbReference type="PRINTS" id="PR01806">
    <property type="entry name" value="VIRFACTRMVIN"/>
</dbReference>
<evidence type="ECO:0000256" key="4">
    <source>
        <dbReference type="ARBA" id="ARBA00022960"/>
    </source>
</evidence>
<evidence type="ECO:0000256" key="8">
    <source>
        <dbReference type="ARBA" id="ARBA00060041"/>
    </source>
</evidence>
<evidence type="ECO:0000256" key="10">
    <source>
        <dbReference type="HAMAP-Rule" id="MF_02078"/>
    </source>
</evidence>
<dbReference type="GO" id="GO:0005886">
    <property type="term" value="C:plasma membrane"/>
    <property type="evidence" value="ECO:0007669"/>
    <property type="project" value="UniProtKB-SubCell"/>
</dbReference>
<dbReference type="GO" id="GO:0009252">
    <property type="term" value="P:peptidoglycan biosynthetic process"/>
    <property type="evidence" value="ECO:0007669"/>
    <property type="project" value="UniProtKB-UniRule"/>
</dbReference>
<dbReference type="Proteomes" id="UP000245461">
    <property type="component" value="Unassembled WGS sequence"/>
</dbReference>
<keyword evidence="2 10" id="KW-1003">Cell membrane</keyword>
<accession>A0A317E5E4</accession>
<evidence type="ECO:0000256" key="11">
    <source>
        <dbReference type="PIRNR" id="PIRNR002869"/>
    </source>
</evidence>
<keyword evidence="10" id="KW-0997">Cell inner membrane</keyword>
<sequence length="515" mass="55154">MMRSVATIGGYTMVSRVLGFIRDTLFAAVLGAGMAADCFLVAFRMPNFFRALFAEGAFNAAFVPLYSRLLAGEDGKARAAQFAGEIATLLTIAVTAFVALVMVFMPQAMHVLAPGYADEPAKFALAVDLTRLAFPYLAYISLISLQGAVLNANHRFAAPAATPILLNIVLITALLIPHTYIATERTQAAAVTVAGIVQFVWLMVHLERVGLGIRLHWPRFGAEIRRFFALLMPAVIGAGIYQVNVLVDMVLASLLPEGTVSYLFYADRLNQLPLAVIGIAISTALLPLLSRQLAKGHIDLAVETQNRALEGAALLTLPAAAALATIPETIIGVLFQHGAFTSADTIETARALGILGLGLPAFTATKVFTPAFHAREDTRTPVRLALIALLVNFAVALATMWWLHQAGLALASTVAAWVNMAQLMLVLRKRGHFQPDRRLLRRLVGFALATAAMVAALLLLEWQLRPLFQLALWWKVGALAGLVAAGGLSFLIAALVLRAVAVADLKRLVRRGGGG</sequence>
<dbReference type="GO" id="GO:0071555">
    <property type="term" value="P:cell wall organization"/>
    <property type="evidence" value="ECO:0007669"/>
    <property type="project" value="UniProtKB-UniRule"/>
</dbReference>
<keyword evidence="3 10" id="KW-0812">Transmembrane</keyword>
<evidence type="ECO:0000313" key="12">
    <source>
        <dbReference type="EMBL" id="PWR20225.1"/>
    </source>
</evidence>
<keyword evidence="7 10" id="KW-0472">Membrane</keyword>
<evidence type="ECO:0000256" key="5">
    <source>
        <dbReference type="ARBA" id="ARBA00022984"/>
    </source>
</evidence>
<dbReference type="GO" id="GO:0034204">
    <property type="term" value="P:lipid translocation"/>
    <property type="evidence" value="ECO:0007669"/>
    <property type="project" value="TreeGrafter"/>
</dbReference>
<dbReference type="Pfam" id="PF03023">
    <property type="entry name" value="MurJ"/>
    <property type="match status" value="1"/>
</dbReference>
<proteinExistence type="inferred from homology"/>
<keyword evidence="5 10" id="KW-0573">Peptidoglycan synthesis</keyword>
<feature type="transmembrane region" description="Helical" evidence="10">
    <location>
        <begin position="188"/>
        <end position="206"/>
    </location>
</feature>
<feature type="transmembrane region" description="Helical" evidence="10">
    <location>
        <begin position="384"/>
        <end position="403"/>
    </location>
</feature>
<comment type="pathway">
    <text evidence="10">Cell wall biogenesis; peptidoglycan biosynthesis.</text>
</comment>
<comment type="function">
    <text evidence="8 10 11">Involved in peptidoglycan biosynthesis. Transports lipid-linked peptidoglycan precursors from the inner to the outer leaflet of the cytoplasmic membrane.</text>
</comment>
<feature type="transmembrane region" description="Helical" evidence="10">
    <location>
        <begin position="227"/>
        <end position="252"/>
    </location>
</feature>
<feature type="transmembrane region" description="Helical" evidence="10">
    <location>
        <begin position="439"/>
        <end position="460"/>
    </location>
</feature>
<dbReference type="PANTHER" id="PTHR47019:SF1">
    <property type="entry name" value="LIPID II FLIPPASE MURJ"/>
    <property type="match status" value="1"/>
</dbReference>
<evidence type="ECO:0000256" key="3">
    <source>
        <dbReference type="ARBA" id="ARBA00022692"/>
    </source>
</evidence>
<keyword evidence="10 11" id="KW-0961">Cell wall biogenesis/degradation</keyword>
<feature type="transmembrane region" description="Helical" evidence="10">
    <location>
        <begin position="472"/>
        <end position="501"/>
    </location>
</feature>
<evidence type="ECO:0000256" key="7">
    <source>
        <dbReference type="ARBA" id="ARBA00023136"/>
    </source>
</evidence>
<protein>
    <recommendedName>
        <fullName evidence="10">Probable lipid II flippase MurJ</fullName>
    </recommendedName>
</protein>
<dbReference type="GO" id="GO:0015648">
    <property type="term" value="F:lipid-linked peptidoglycan transporter activity"/>
    <property type="evidence" value="ECO:0007669"/>
    <property type="project" value="UniProtKB-UniRule"/>
</dbReference>
<dbReference type="AlphaFoldDB" id="A0A317E5E4"/>
<keyword evidence="13" id="KW-1185">Reference proteome</keyword>
<evidence type="ECO:0000256" key="9">
    <source>
        <dbReference type="ARBA" id="ARBA00061532"/>
    </source>
</evidence>
<keyword evidence="10 11" id="KW-0813">Transport</keyword>
<dbReference type="GO" id="GO:0008360">
    <property type="term" value="P:regulation of cell shape"/>
    <property type="evidence" value="ECO:0007669"/>
    <property type="project" value="UniProtKB-UniRule"/>
</dbReference>
<gene>
    <name evidence="12" type="primary">mviN</name>
    <name evidence="10" type="synonym">murJ</name>
    <name evidence="12" type="ORF">DKG74_16220</name>
</gene>
<feature type="transmembrane region" description="Helical" evidence="10">
    <location>
        <begin position="133"/>
        <end position="152"/>
    </location>
</feature>
<name>A0A317E5E4_9PROT</name>
<feature type="transmembrane region" description="Helical" evidence="10">
    <location>
        <begin position="409"/>
        <end position="427"/>
    </location>
</feature>
<dbReference type="NCBIfam" id="TIGR01695">
    <property type="entry name" value="murJ_mviN"/>
    <property type="match status" value="1"/>
</dbReference>
<dbReference type="PIRSF" id="PIRSF002869">
    <property type="entry name" value="MviN"/>
    <property type="match status" value="1"/>
</dbReference>
<evidence type="ECO:0000313" key="13">
    <source>
        <dbReference type="Proteomes" id="UP000245461"/>
    </source>
</evidence>
<comment type="caution">
    <text evidence="12">The sequence shown here is derived from an EMBL/GenBank/DDBJ whole genome shotgun (WGS) entry which is preliminary data.</text>
</comment>
<feature type="transmembrane region" description="Helical" evidence="10">
    <location>
        <begin position="351"/>
        <end position="372"/>
    </location>
</feature>
<evidence type="ECO:0000256" key="6">
    <source>
        <dbReference type="ARBA" id="ARBA00022989"/>
    </source>
</evidence>
<reference evidence="12 13" key="1">
    <citation type="submission" date="2018-05" db="EMBL/GenBank/DDBJ databases">
        <title>Zavarzinia sp. HR-AS.</title>
        <authorList>
            <person name="Lee Y."/>
            <person name="Jeon C.O."/>
        </authorList>
    </citation>
    <scope>NUCLEOTIDE SEQUENCE [LARGE SCALE GENOMIC DNA]</scope>
    <source>
        <strain evidence="12 13">HR-AS</strain>
    </source>
</reference>
<keyword evidence="6 10" id="KW-1133">Transmembrane helix</keyword>
<dbReference type="HAMAP" id="MF_02078">
    <property type="entry name" value="MurJ_MviN"/>
    <property type="match status" value="1"/>
</dbReference>
<comment type="subcellular location">
    <subcellularLocation>
        <location evidence="10">Cell inner membrane</location>
        <topology evidence="10">Multi-pass membrane protein</topology>
    </subcellularLocation>
    <subcellularLocation>
        <location evidence="1">Cell membrane</location>
        <topology evidence="1">Multi-pass membrane protein</topology>
    </subcellularLocation>
</comment>
<keyword evidence="4 10" id="KW-0133">Cell shape</keyword>
<dbReference type="InterPro" id="IPR004268">
    <property type="entry name" value="MurJ"/>
</dbReference>
<dbReference type="OrthoDB" id="9816572at2"/>
<dbReference type="InterPro" id="IPR051050">
    <property type="entry name" value="Lipid_II_flippase_MurJ/MviN"/>
</dbReference>
<feature type="transmembrane region" description="Helical" evidence="10">
    <location>
        <begin position="20"/>
        <end position="42"/>
    </location>
</feature>
<evidence type="ECO:0000256" key="1">
    <source>
        <dbReference type="ARBA" id="ARBA00004651"/>
    </source>
</evidence>